<name>A0ABQ5VR21_9RHOB</name>
<evidence type="ECO:0000256" key="2">
    <source>
        <dbReference type="SAM" id="Phobius"/>
    </source>
</evidence>
<dbReference type="RefSeq" id="WP_284375011.1">
    <property type="nucleotide sequence ID" value="NZ_BSNN01000001.1"/>
</dbReference>
<accession>A0ABQ5VR21</accession>
<keyword evidence="2" id="KW-1133">Transmembrane helix</keyword>
<dbReference type="SUPFAM" id="SSF74653">
    <property type="entry name" value="TolA/TonB C-terminal domain"/>
    <property type="match status" value="1"/>
</dbReference>
<dbReference type="Gene3D" id="3.30.1150.10">
    <property type="match status" value="1"/>
</dbReference>
<sequence>MDTGLKISASIHGAMIVAAIFGVPWFDGKAEATLKVSEVSLITSDEFAALQAGVIAPDEPAPAPEPKPEPVVVPQPDPEPLPEPIGEVDETPDAPVNNIAQTGQDAPENSSDAAPKPAETISDQVVEAPDEPVIPDTEVAVATTPTPVEKPAEAKPEEPDKPAAPKETTTEIVTEAEESISALAPARSSRPEGRPKNLRPIEPTKPEPEPVPAPEPDPVDLAKEIEDQIAKDIAAAIAQADAEAPSSTPAAVEGPPLSGSEKSGLVFSIQQCWNVPVGLKNDGDNVVTMKINLNREGRLEGEPTRVSPQSGSAAGILQAYEAARRALIRCQPYNLPDEKYETWREIEIVFNPRNMVLR</sequence>
<protein>
    <submittedName>
        <fullName evidence="3">Cell envelope integrity/translocation protein TolA</fullName>
    </submittedName>
</protein>
<reference evidence="4" key="1">
    <citation type="journal article" date="2019" name="Int. J. Syst. Evol. Microbiol.">
        <title>The Global Catalogue of Microorganisms (GCM) 10K type strain sequencing project: providing services to taxonomists for standard genome sequencing and annotation.</title>
        <authorList>
            <consortium name="The Broad Institute Genomics Platform"/>
            <consortium name="The Broad Institute Genome Sequencing Center for Infectious Disease"/>
            <person name="Wu L."/>
            <person name="Ma J."/>
        </authorList>
    </citation>
    <scope>NUCLEOTIDE SEQUENCE [LARGE SCALE GENOMIC DNA]</scope>
    <source>
        <strain evidence="4">NBRC 110140</strain>
    </source>
</reference>
<dbReference type="EMBL" id="BSNN01000001">
    <property type="protein sequence ID" value="GLQ33780.1"/>
    <property type="molecule type" value="Genomic_DNA"/>
</dbReference>
<evidence type="ECO:0000313" key="3">
    <source>
        <dbReference type="EMBL" id="GLQ33780.1"/>
    </source>
</evidence>
<feature type="compositionally biased region" description="Pro residues" evidence="1">
    <location>
        <begin position="59"/>
        <end position="83"/>
    </location>
</feature>
<evidence type="ECO:0000313" key="4">
    <source>
        <dbReference type="Proteomes" id="UP001156694"/>
    </source>
</evidence>
<comment type="caution">
    <text evidence="3">The sequence shown here is derived from an EMBL/GenBank/DDBJ whole genome shotgun (WGS) entry which is preliminary data.</text>
</comment>
<feature type="compositionally biased region" description="Polar residues" evidence="1">
    <location>
        <begin position="98"/>
        <end position="112"/>
    </location>
</feature>
<evidence type="ECO:0000256" key="1">
    <source>
        <dbReference type="SAM" id="MobiDB-lite"/>
    </source>
</evidence>
<organism evidence="3 4">
    <name type="scientific">Amylibacter marinus</name>
    <dbReference type="NCBI Taxonomy" id="1475483"/>
    <lineage>
        <taxon>Bacteria</taxon>
        <taxon>Pseudomonadati</taxon>
        <taxon>Pseudomonadota</taxon>
        <taxon>Alphaproteobacteria</taxon>
        <taxon>Rhodobacterales</taxon>
        <taxon>Paracoccaceae</taxon>
        <taxon>Amylibacter</taxon>
    </lineage>
</organism>
<gene>
    <name evidence="3" type="ORF">GCM10007939_00630</name>
</gene>
<keyword evidence="2" id="KW-0472">Membrane</keyword>
<feature type="compositionally biased region" description="Low complexity" evidence="1">
    <location>
        <begin position="137"/>
        <end position="149"/>
    </location>
</feature>
<proteinExistence type="predicted"/>
<keyword evidence="4" id="KW-1185">Reference proteome</keyword>
<feature type="region of interest" description="Disordered" evidence="1">
    <location>
        <begin position="57"/>
        <end position="219"/>
    </location>
</feature>
<feature type="compositionally biased region" description="Basic and acidic residues" evidence="1">
    <location>
        <begin position="150"/>
        <end position="164"/>
    </location>
</feature>
<keyword evidence="2" id="KW-0812">Transmembrane</keyword>
<dbReference type="Proteomes" id="UP001156694">
    <property type="component" value="Unassembled WGS sequence"/>
</dbReference>
<feature type="transmembrane region" description="Helical" evidence="2">
    <location>
        <begin position="7"/>
        <end position="26"/>
    </location>
</feature>